<protein>
    <submittedName>
        <fullName evidence="1">Uncharacterized protein</fullName>
    </submittedName>
</protein>
<evidence type="ECO:0000313" key="1">
    <source>
        <dbReference type="EMBL" id="AIY85304.1"/>
    </source>
</evidence>
<geneLocation type="plasmid" evidence="1 2">
    <name>pCBJ</name>
</geneLocation>
<keyword evidence="2" id="KW-1185">Reference proteome</keyword>
<dbReference type="AlphaFoldDB" id="A0A0A7G0C4"/>
<organism evidence="1 2">
    <name type="scientific">Clostridium baratii str. Sullivan</name>
    <dbReference type="NCBI Taxonomy" id="1415775"/>
    <lineage>
        <taxon>Bacteria</taxon>
        <taxon>Bacillati</taxon>
        <taxon>Bacillota</taxon>
        <taxon>Clostridia</taxon>
        <taxon>Eubacteriales</taxon>
        <taxon>Clostridiaceae</taxon>
        <taxon>Clostridium</taxon>
    </lineage>
</organism>
<sequence>MPKYRIPMQIISYTEIEADNLENAISNVCSGLPDVEGVNLSYVDSWEVSQYDSIFIDGEELYNKEMDEGIYLSDIKNKNLHKY</sequence>
<dbReference type="RefSeq" id="WP_040113761.1">
    <property type="nucleotide sequence ID" value="NZ_CP006906.1"/>
</dbReference>
<dbReference type="EMBL" id="CP006906">
    <property type="protein sequence ID" value="AIY85304.1"/>
    <property type="molecule type" value="Genomic_DNA"/>
</dbReference>
<dbReference type="Proteomes" id="UP000030635">
    <property type="component" value="Plasmid pCBJ"/>
</dbReference>
<evidence type="ECO:0000313" key="2">
    <source>
        <dbReference type="Proteomes" id="UP000030635"/>
    </source>
</evidence>
<dbReference type="HOGENOM" id="CLU_2536595_0_0_9"/>
<keyword evidence="1" id="KW-0614">Plasmid</keyword>
<accession>A0A0A7G0C4</accession>
<name>A0A0A7G0C4_9CLOT</name>
<proteinExistence type="predicted"/>
<gene>
    <name evidence="1" type="ORF">U729_3218</name>
</gene>
<dbReference type="KEGG" id="cbv:U729_3218"/>
<reference evidence="1 2" key="1">
    <citation type="journal article" date="2015" name="Infect. Genet. Evol.">
        <title>Genomic sequences of six botulinum neurotoxin-producing strains representing three clostridial species illustrate the mobility and diversity of botulinum neurotoxin genes.</title>
        <authorList>
            <person name="Smith T.J."/>
            <person name="Hill K.K."/>
            <person name="Xie G."/>
            <person name="Foley B.T."/>
            <person name="Williamson C.H."/>
            <person name="Foster J.T."/>
            <person name="Johnson S.L."/>
            <person name="Chertkov O."/>
            <person name="Teshima H."/>
            <person name="Gibbons H.S."/>
            <person name="Johnsky L.A."/>
            <person name="Karavis M.A."/>
            <person name="Smith L.A."/>
        </authorList>
    </citation>
    <scope>NUCLEOTIDE SEQUENCE [LARGE SCALE GENOMIC DNA]</scope>
    <source>
        <strain evidence="1 2">Sullivan</strain>
        <plasmid evidence="1">pCBJ</plasmid>
    </source>
</reference>